<reference evidence="2 3" key="1">
    <citation type="submission" date="2017-06" db="EMBL/GenBank/DDBJ databases">
        <authorList>
            <person name="Kim H.J."/>
            <person name="Triplett B.A."/>
        </authorList>
    </citation>
    <scope>NUCLEOTIDE SEQUENCE [LARGE SCALE GENOMIC DNA]</scope>
    <source>
        <strain evidence="2 3">DSM 13116</strain>
    </source>
</reference>
<evidence type="ECO:0000313" key="2">
    <source>
        <dbReference type="EMBL" id="SNR69476.1"/>
    </source>
</evidence>
<proteinExistence type="predicted"/>
<gene>
    <name evidence="2" type="ORF">SAMN04488503_0916</name>
</gene>
<organism evidence="2 3">
    <name type="scientific">Humidesulfovibrio mexicanus</name>
    <dbReference type="NCBI Taxonomy" id="147047"/>
    <lineage>
        <taxon>Bacteria</taxon>
        <taxon>Pseudomonadati</taxon>
        <taxon>Thermodesulfobacteriota</taxon>
        <taxon>Desulfovibrionia</taxon>
        <taxon>Desulfovibrionales</taxon>
        <taxon>Desulfovibrionaceae</taxon>
        <taxon>Humidesulfovibrio</taxon>
    </lineage>
</organism>
<keyword evidence="3" id="KW-1185">Reference proteome</keyword>
<protein>
    <submittedName>
        <fullName evidence="2">Methyltransferase domain-containing protein</fullName>
    </submittedName>
</protein>
<sequence>MSPGAAARPLFARPDFRAVAGETLRPGGLTLTLRALELAGLPHAARVADLGCGRGATARLLAECGHTVLALDPAPDCPPGAWGRDVLPLRAVAQRLPLAGGSLDAVFCECVLSVTGAAQAVLAECARVLKPGGVLILSDLYLRGKGACATGAGCLAGALPVGDIAALLAAAGLAPLVFEDHSRLLAELAGRLVLAGLPLAELGLGRGCGCVSGGGPELARPGYFLCLARVRA</sequence>
<dbReference type="InterPro" id="IPR029063">
    <property type="entry name" value="SAM-dependent_MTases_sf"/>
</dbReference>
<evidence type="ECO:0000313" key="3">
    <source>
        <dbReference type="Proteomes" id="UP000198324"/>
    </source>
</evidence>
<evidence type="ECO:0000259" key="1">
    <source>
        <dbReference type="Pfam" id="PF08241"/>
    </source>
</evidence>
<dbReference type="AlphaFoldDB" id="A0A238YDX4"/>
<dbReference type="GO" id="GO:0008757">
    <property type="term" value="F:S-adenosylmethionine-dependent methyltransferase activity"/>
    <property type="evidence" value="ECO:0007669"/>
    <property type="project" value="InterPro"/>
</dbReference>
<keyword evidence="2" id="KW-0808">Transferase</keyword>
<dbReference type="Proteomes" id="UP000198324">
    <property type="component" value="Unassembled WGS sequence"/>
</dbReference>
<accession>A0A238YDX4</accession>
<name>A0A238YDX4_9BACT</name>
<feature type="domain" description="Methyltransferase type 11" evidence="1">
    <location>
        <begin position="49"/>
        <end position="137"/>
    </location>
</feature>
<dbReference type="CDD" id="cd02440">
    <property type="entry name" value="AdoMet_MTases"/>
    <property type="match status" value="1"/>
</dbReference>
<dbReference type="NCBIfam" id="NF045667">
    <property type="entry name" value="MTase_DVU1556"/>
    <property type="match status" value="1"/>
</dbReference>
<dbReference type="EMBL" id="FZOC01000001">
    <property type="protein sequence ID" value="SNR69476.1"/>
    <property type="molecule type" value="Genomic_DNA"/>
</dbReference>
<keyword evidence="2" id="KW-0489">Methyltransferase</keyword>
<dbReference type="Pfam" id="PF08241">
    <property type="entry name" value="Methyltransf_11"/>
    <property type="match status" value="1"/>
</dbReference>
<dbReference type="OrthoDB" id="9769602at2"/>
<dbReference type="SUPFAM" id="SSF53335">
    <property type="entry name" value="S-adenosyl-L-methionine-dependent methyltransferases"/>
    <property type="match status" value="1"/>
</dbReference>
<dbReference type="RefSeq" id="WP_089272136.1">
    <property type="nucleotide sequence ID" value="NZ_FZOC01000001.1"/>
</dbReference>
<dbReference type="Gene3D" id="3.40.50.150">
    <property type="entry name" value="Vaccinia Virus protein VP39"/>
    <property type="match status" value="1"/>
</dbReference>
<dbReference type="InterPro" id="IPR013216">
    <property type="entry name" value="Methyltransf_11"/>
</dbReference>
<dbReference type="PANTHER" id="PTHR43591">
    <property type="entry name" value="METHYLTRANSFERASE"/>
    <property type="match status" value="1"/>
</dbReference>
<dbReference type="GO" id="GO:0032259">
    <property type="term" value="P:methylation"/>
    <property type="evidence" value="ECO:0007669"/>
    <property type="project" value="UniProtKB-KW"/>
</dbReference>